<evidence type="ECO:0000256" key="2">
    <source>
        <dbReference type="ARBA" id="ARBA00022723"/>
    </source>
</evidence>
<feature type="region of interest" description="Disordered" evidence="5">
    <location>
        <begin position="144"/>
        <end position="184"/>
    </location>
</feature>
<evidence type="ECO:0000256" key="4">
    <source>
        <dbReference type="ARBA" id="ARBA00023008"/>
    </source>
</evidence>
<dbReference type="Proteomes" id="UP000295136">
    <property type="component" value="Unassembled WGS sequence"/>
</dbReference>
<dbReference type="InterPro" id="IPR014756">
    <property type="entry name" value="Ig_E-set"/>
</dbReference>
<dbReference type="Pfam" id="PF04234">
    <property type="entry name" value="CopC"/>
    <property type="match status" value="1"/>
</dbReference>
<dbReference type="GO" id="GO:0005886">
    <property type="term" value="C:plasma membrane"/>
    <property type="evidence" value="ECO:0007669"/>
    <property type="project" value="TreeGrafter"/>
</dbReference>
<proteinExistence type="predicted"/>
<dbReference type="GO" id="GO:0006825">
    <property type="term" value="P:copper ion transport"/>
    <property type="evidence" value="ECO:0007669"/>
    <property type="project" value="InterPro"/>
</dbReference>
<reference evidence="8 9" key="1">
    <citation type="submission" date="2019-03" db="EMBL/GenBank/DDBJ databases">
        <title>Draft genome sequences of novel Actinobacteria.</title>
        <authorList>
            <person name="Sahin N."/>
            <person name="Ay H."/>
            <person name="Saygin H."/>
        </authorList>
    </citation>
    <scope>NUCLEOTIDE SEQUENCE [LARGE SCALE GENOMIC DNA]</scope>
    <source>
        <strain evidence="8 9">6K102</strain>
    </source>
</reference>
<feature type="domain" description="CopC" evidence="7">
    <location>
        <begin position="41"/>
        <end position="133"/>
    </location>
</feature>
<feature type="region of interest" description="Disordered" evidence="5">
    <location>
        <begin position="222"/>
        <end position="283"/>
    </location>
</feature>
<evidence type="ECO:0000256" key="5">
    <source>
        <dbReference type="SAM" id="MobiDB-lite"/>
    </source>
</evidence>
<dbReference type="PANTHER" id="PTHR34820:SF4">
    <property type="entry name" value="INNER MEMBRANE PROTEIN YEBZ"/>
    <property type="match status" value="1"/>
</dbReference>
<dbReference type="GO" id="GO:0042597">
    <property type="term" value="C:periplasmic space"/>
    <property type="evidence" value="ECO:0007669"/>
    <property type="project" value="InterPro"/>
</dbReference>
<evidence type="ECO:0000313" key="8">
    <source>
        <dbReference type="EMBL" id="TDE36855.1"/>
    </source>
</evidence>
<evidence type="ECO:0000256" key="1">
    <source>
        <dbReference type="ARBA" id="ARBA00004196"/>
    </source>
</evidence>
<dbReference type="GO" id="GO:0046688">
    <property type="term" value="P:response to copper ion"/>
    <property type="evidence" value="ECO:0007669"/>
    <property type="project" value="InterPro"/>
</dbReference>
<dbReference type="InterPro" id="IPR007348">
    <property type="entry name" value="CopC_dom"/>
</dbReference>
<feature type="compositionally biased region" description="Low complexity" evidence="5">
    <location>
        <begin position="157"/>
        <end position="184"/>
    </location>
</feature>
<dbReference type="InterPro" id="IPR014755">
    <property type="entry name" value="Cu-Rt/internalin_Ig-like"/>
</dbReference>
<feature type="transmembrane region" description="Helical" evidence="6">
    <location>
        <begin position="197"/>
        <end position="216"/>
    </location>
</feature>
<dbReference type="GO" id="GO:0030313">
    <property type="term" value="C:cell envelope"/>
    <property type="evidence" value="ECO:0007669"/>
    <property type="project" value="UniProtKB-SubCell"/>
</dbReference>
<dbReference type="GO" id="GO:0005507">
    <property type="term" value="F:copper ion binding"/>
    <property type="evidence" value="ECO:0007669"/>
    <property type="project" value="InterPro"/>
</dbReference>
<comment type="subcellular location">
    <subcellularLocation>
        <location evidence="1">Cell envelope</location>
    </subcellularLocation>
</comment>
<keyword evidence="6" id="KW-1133">Transmembrane helix</keyword>
<dbReference type="InterPro" id="IPR032694">
    <property type="entry name" value="CopC/D"/>
</dbReference>
<feature type="compositionally biased region" description="Low complexity" evidence="5">
    <location>
        <begin position="224"/>
        <end position="283"/>
    </location>
</feature>
<dbReference type="PANTHER" id="PTHR34820">
    <property type="entry name" value="INNER MEMBRANE PROTEIN YEBZ"/>
    <property type="match status" value="1"/>
</dbReference>
<name>A0A4R5EPY3_9ACTN</name>
<keyword evidence="3" id="KW-0732">Signal</keyword>
<protein>
    <submittedName>
        <fullName evidence="8">Copper resistance protein CopC</fullName>
    </submittedName>
</protein>
<evidence type="ECO:0000259" key="7">
    <source>
        <dbReference type="Pfam" id="PF04234"/>
    </source>
</evidence>
<evidence type="ECO:0000256" key="3">
    <source>
        <dbReference type="ARBA" id="ARBA00022729"/>
    </source>
</evidence>
<keyword evidence="2" id="KW-0479">Metal-binding</keyword>
<dbReference type="EMBL" id="SMLD01000130">
    <property type="protein sequence ID" value="TDE36855.1"/>
    <property type="molecule type" value="Genomic_DNA"/>
</dbReference>
<keyword evidence="6" id="KW-0812">Transmembrane</keyword>
<evidence type="ECO:0000256" key="6">
    <source>
        <dbReference type="SAM" id="Phobius"/>
    </source>
</evidence>
<keyword evidence="9" id="KW-1185">Reference proteome</keyword>
<dbReference type="Gene3D" id="2.60.40.1220">
    <property type="match status" value="1"/>
</dbReference>
<comment type="caution">
    <text evidence="8">The sequence shown here is derived from an EMBL/GenBank/DDBJ whole genome shotgun (WGS) entry which is preliminary data.</text>
</comment>
<dbReference type="AlphaFoldDB" id="A0A4R5EPY3"/>
<evidence type="ECO:0000313" key="9">
    <source>
        <dbReference type="Proteomes" id="UP000295136"/>
    </source>
</evidence>
<organism evidence="8 9">
    <name type="scientific">Nonomuraea mesophila</name>
    <dbReference type="NCBI Taxonomy" id="2530382"/>
    <lineage>
        <taxon>Bacteria</taxon>
        <taxon>Bacillati</taxon>
        <taxon>Actinomycetota</taxon>
        <taxon>Actinomycetes</taxon>
        <taxon>Streptosporangiales</taxon>
        <taxon>Streptosporangiaceae</taxon>
        <taxon>Nonomuraea</taxon>
    </lineage>
</organism>
<keyword evidence="6" id="KW-0472">Membrane</keyword>
<dbReference type="SUPFAM" id="SSF81296">
    <property type="entry name" value="E set domains"/>
    <property type="match status" value="1"/>
</dbReference>
<sequence length="283" mass="27395">MGPYTGSRRDDGRFSPVRRLFTVLLLAFAAAGIALSPAEAHNVLIGSDPKDGATLTASPARVTLVFDQPVRQGYAQVGVTGSDGSAWADGAAEIAAERVSVKVKPLAAGGSYVVGYRILSADGHPVTGKIGFSLAADATGVAADPKTGGDNAPTQETGADATAPATDPDTAAGPDAAEAAANPDAAEAAANGGAGMAVVWIVGALLILATGTAVALRRAKPAQATATTAAPATTSGTTTGVTTTDGTTGTTGTRTDVTTGTTAATGDGAAGTAAGSTAEETKA</sequence>
<gene>
    <name evidence="8" type="ORF">E1295_34990</name>
</gene>
<keyword evidence="4" id="KW-0186">Copper</keyword>
<accession>A0A4R5EPY3</accession>